<protein>
    <submittedName>
        <fullName evidence="1">Uncharacterized protein</fullName>
    </submittedName>
</protein>
<dbReference type="Proteomes" id="UP000722459">
    <property type="component" value="Unassembled WGS sequence"/>
</dbReference>
<reference evidence="1" key="1">
    <citation type="journal article" date="2021" name="ISME J.">
        <title>Mercury methylation by metabolically versatile and cosmopolitan marine bacteria.</title>
        <authorList>
            <person name="Lin H."/>
            <person name="Ascher D.B."/>
            <person name="Myung Y."/>
            <person name="Lamborg C.H."/>
            <person name="Hallam S.J."/>
            <person name="Gionfriddo C.M."/>
            <person name="Holt K.E."/>
            <person name="Moreau J.W."/>
        </authorList>
    </citation>
    <scope>NUCLEOTIDE SEQUENCE</scope>
    <source>
        <strain evidence="1">SI075_bin30</strain>
    </source>
</reference>
<name>A0A8T5GFY8_9ARCH</name>
<proteinExistence type="predicted"/>
<organism evidence="1 2">
    <name type="scientific">Candidatus Iainarchaeum sp</name>
    <dbReference type="NCBI Taxonomy" id="3101447"/>
    <lineage>
        <taxon>Archaea</taxon>
        <taxon>Candidatus Iainarchaeota</taxon>
        <taxon>Candidatus Iainarchaeia</taxon>
        <taxon>Candidatus Iainarchaeales</taxon>
        <taxon>Candidatus Iainarchaeaceae</taxon>
        <taxon>Candidatus Iainarchaeum</taxon>
    </lineage>
</organism>
<evidence type="ECO:0000313" key="1">
    <source>
        <dbReference type="EMBL" id="MBT4870905.1"/>
    </source>
</evidence>
<gene>
    <name evidence="1" type="ORF">HON47_04990</name>
</gene>
<accession>A0A8T5GFY8</accession>
<dbReference type="AlphaFoldDB" id="A0A8T5GFY8"/>
<dbReference type="EMBL" id="JABJNZ010000062">
    <property type="protein sequence ID" value="MBT4870905.1"/>
    <property type="molecule type" value="Genomic_DNA"/>
</dbReference>
<sequence>MAVNLNRTPRSIGGIKAKNTITRLSDRQGRAHGVNPRLVRELKQRITAAKTQFRLHEEIADYYAEAAKLRQTRSQLKFTKITIKRKGRPSFTREKNSQERARDTTRIDQINGQLSQIRILIKSKKSLLKKVDPKVNPAK</sequence>
<comment type="caution">
    <text evidence="1">The sequence shown here is derived from an EMBL/GenBank/DDBJ whole genome shotgun (WGS) entry which is preliminary data.</text>
</comment>
<evidence type="ECO:0000313" key="2">
    <source>
        <dbReference type="Proteomes" id="UP000722459"/>
    </source>
</evidence>